<protein>
    <submittedName>
        <fullName evidence="2">SAM-dependent methyltransferase</fullName>
    </submittedName>
</protein>
<keyword evidence="2" id="KW-0808">Transferase</keyword>
<keyword evidence="3" id="KW-1185">Reference proteome</keyword>
<evidence type="ECO:0000313" key="2">
    <source>
        <dbReference type="EMBL" id="GAA5118757.1"/>
    </source>
</evidence>
<dbReference type="PIRSF" id="PIRSF017393">
    <property type="entry name" value="MTase_SAV2177"/>
    <property type="match status" value="1"/>
</dbReference>
<name>A0ABP9NGA8_9PSEU</name>
<evidence type="ECO:0000256" key="1">
    <source>
        <dbReference type="SAM" id="MobiDB-lite"/>
    </source>
</evidence>
<reference evidence="3" key="1">
    <citation type="journal article" date="2019" name="Int. J. Syst. Evol. Microbiol.">
        <title>The Global Catalogue of Microorganisms (GCM) 10K type strain sequencing project: providing services to taxonomists for standard genome sequencing and annotation.</title>
        <authorList>
            <consortium name="The Broad Institute Genomics Platform"/>
            <consortium name="The Broad Institute Genome Sequencing Center for Infectious Disease"/>
            <person name="Wu L."/>
            <person name="Ma J."/>
        </authorList>
    </citation>
    <scope>NUCLEOTIDE SEQUENCE [LARGE SCALE GENOMIC DNA]</scope>
    <source>
        <strain evidence="3">JCM 18302</strain>
    </source>
</reference>
<dbReference type="Gene3D" id="3.40.50.150">
    <property type="entry name" value="Vaccinia Virus protein VP39"/>
    <property type="match status" value="1"/>
</dbReference>
<dbReference type="Proteomes" id="UP001500804">
    <property type="component" value="Unassembled WGS sequence"/>
</dbReference>
<dbReference type="SUPFAM" id="SSF53335">
    <property type="entry name" value="S-adenosyl-L-methionine-dependent methyltransferases"/>
    <property type="match status" value="1"/>
</dbReference>
<evidence type="ECO:0000313" key="3">
    <source>
        <dbReference type="Proteomes" id="UP001500804"/>
    </source>
</evidence>
<accession>A0ABP9NGA8</accession>
<sequence length="272" mass="29620">MTEPWEPPVSEHRIRLDVPGAARVWDFFMGGKDNYEIDRAAGQAALSMYDFARLARDSRQFLIRVVRYLAQEAGMRQFLDIGCGLPVTEGQNTHQIAQSITPEARIIYIDNDPIVLTHARALLVNTTSEGVTTYVDADYHDPGLVLDHAKSVLNFDEPIAVMFMGSLGYARDYDVAKSVVGQVMAGVPSGSHLALWDEDDSTPNVEEIFGGYAASGAVPYTPPPAEKIRRCFEGLEVVEPGLVPITQWRPTVASVGGEASSDPTTGGVARKP</sequence>
<dbReference type="GO" id="GO:0032259">
    <property type="term" value="P:methylation"/>
    <property type="evidence" value="ECO:0007669"/>
    <property type="project" value="UniProtKB-KW"/>
</dbReference>
<dbReference type="InterPro" id="IPR006764">
    <property type="entry name" value="SAM_dep_MeTrfase_SAV2177_type"/>
</dbReference>
<comment type="caution">
    <text evidence="2">The sequence shown here is derived from an EMBL/GenBank/DDBJ whole genome shotgun (WGS) entry which is preliminary data.</text>
</comment>
<dbReference type="Pfam" id="PF04672">
    <property type="entry name" value="Methyltransf_19"/>
    <property type="match status" value="1"/>
</dbReference>
<dbReference type="EMBL" id="BAABJO010000007">
    <property type="protein sequence ID" value="GAA5118757.1"/>
    <property type="molecule type" value="Genomic_DNA"/>
</dbReference>
<dbReference type="InterPro" id="IPR029063">
    <property type="entry name" value="SAM-dependent_MTases_sf"/>
</dbReference>
<gene>
    <name evidence="2" type="ORF">GCM10023320_23390</name>
</gene>
<feature type="region of interest" description="Disordered" evidence="1">
    <location>
        <begin position="253"/>
        <end position="272"/>
    </location>
</feature>
<proteinExistence type="predicted"/>
<keyword evidence="2" id="KW-0489">Methyltransferase</keyword>
<organism evidence="2 3">
    <name type="scientific">Pseudonocardia adelaidensis</name>
    <dbReference type="NCBI Taxonomy" id="648754"/>
    <lineage>
        <taxon>Bacteria</taxon>
        <taxon>Bacillati</taxon>
        <taxon>Actinomycetota</taxon>
        <taxon>Actinomycetes</taxon>
        <taxon>Pseudonocardiales</taxon>
        <taxon>Pseudonocardiaceae</taxon>
        <taxon>Pseudonocardia</taxon>
    </lineage>
</organism>
<dbReference type="RefSeq" id="WP_345604977.1">
    <property type="nucleotide sequence ID" value="NZ_BAABJO010000007.1"/>
</dbReference>
<dbReference type="GO" id="GO:0008168">
    <property type="term" value="F:methyltransferase activity"/>
    <property type="evidence" value="ECO:0007669"/>
    <property type="project" value="UniProtKB-KW"/>
</dbReference>